<feature type="transmembrane region" description="Helical" evidence="1">
    <location>
        <begin position="206"/>
        <end position="230"/>
    </location>
</feature>
<proteinExistence type="predicted"/>
<comment type="caution">
    <text evidence="2">The sequence shown here is derived from an EMBL/GenBank/DDBJ whole genome shotgun (WGS) entry which is preliminary data.</text>
</comment>
<evidence type="ECO:0008006" key="4">
    <source>
        <dbReference type="Google" id="ProtNLM"/>
    </source>
</evidence>
<accession>A0A552V600</accession>
<sequence length="314" mass="37192">MDSVSSRRSFFHFYVSLTGLFALFCFLSFAFISTFLQEISKGNKENKIYFLPLLGIALLIAAFYLLIRYHKNTPKIIITEKSIQVNRRFYKLSYIKDVTYTGRQKFEDMLPHYKEAAKITFTNGDVVFIYDELYENSSELKMYLDALLNPEKTVLSRPTSTKINIEGEHFYNYKKPLLFSLTGATFVLFSGFFLCMFIVFIVLHQHIASCFFLLILLIIYYFMSAQLYYFSINEKYLVVRNHVIFRKKIIYTLNDIKEIVLVPIENRAPNALRVITNNYKNKRYYAATLYDSDWQKLRDHLEKEGVNVRNELYF</sequence>
<evidence type="ECO:0000313" key="3">
    <source>
        <dbReference type="Proteomes" id="UP000320643"/>
    </source>
</evidence>
<keyword evidence="1" id="KW-1133">Transmembrane helix</keyword>
<dbReference type="EMBL" id="VJVZ01000003">
    <property type="protein sequence ID" value="TRW25881.1"/>
    <property type="molecule type" value="Genomic_DNA"/>
</dbReference>
<evidence type="ECO:0000256" key="1">
    <source>
        <dbReference type="SAM" id="Phobius"/>
    </source>
</evidence>
<keyword evidence="1" id="KW-0472">Membrane</keyword>
<keyword evidence="1" id="KW-0812">Transmembrane</keyword>
<dbReference type="AlphaFoldDB" id="A0A552V600"/>
<evidence type="ECO:0000313" key="2">
    <source>
        <dbReference type="EMBL" id="TRW25881.1"/>
    </source>
</evidence>
<dbReference type="OrthoDB" id="820979at2"/>
<name>A0A552V600_9FLAO</name>
<dbReference type="Proteomes" id="UP000320643">
    <property type="component" value="Unassembled WGS sequence"/>
</dbReference>
<reference evidence="2 3" key="1">
    <citation type="submission" date="2019-07" db="EMBL/GenBank/DDBJ databases">
        <title>Flavobacterium sp. nov., isolated from glacier ice.</title>
        <authorList>
            <person name="Liu Q."/>
            <person name="Xin Y.-H."/>
        </authorList>
    </citation>
    <scope>NUCLEOTIDE SEQUENCE [LARGE SCALE GENOMIC DNA]</scope>
    <source>
        <strain evidence="2 3">ZT4R6</strain>
    </source>
</reference>
<gene>
    <name evidence="2" type="ORF">FMM05_06565</name>
</gene>
<organism evidence="2 3">
    <name type="scientific">Flavobacterium zepuense</name>
    <dbReference type="NCBI Taxonomy" id="2593302"/>
    <lineage>
        <taxon>Bacteria</taxon>
        <taxon>Pseudomonadati</taxon>
        <taxon>Bacteroidota</taxon>
        <taxon>Flavobacteriia</taxon>
        <taxon>Flavobacteriales</taxon>
        <taxon>Flavobacteriaceae</taxon>
        <taxon>Flavobacterium</taxon>
    </lineage>
</organism>
<protein>
    <recommendedName>
        <fullName evidence="4">PH domain-containing protein</fullName>
    </recommendedName>
</protein>
<dbReference type="RefSeq" id="WP_143372545.1">
    <property type="nucleotide sequence ID" value="NZ_VJVZ01000003.1"/>
</dbReference>
<keyword evidence="3" id="KW-1185">Reference proteome</keyword>
<feature type="transmembrane region" description="Helical" evidence="1">
    <location>
        <begin position="48"/>
        <end position="67"/>
    </location>
</feature>
<feature type="transmembrane region" description="Helical" evidence="1">
    <location>
        <begin position="177"/>
        <end position="200"/>
    </location>
</feature>
<feature type="transmembrane region" description="Helical" evidence="1">
    <location>
        <begin position="12"/>
        <end position="36"/>
    </location>
</feature>